<keyword evidence="2" id="KW-0496">Mitochondrion</keyword>
<evidence type="ECO:0000256" key="5">
    <source>
        <dbReference type="ARBA" id="ARBA00042114"/>
    </source>
</evidence>
<dbReference type="Proteomes" id="UP000694844">
    <property type="component" value="Chromosome 2"/>
</dbReference>
<dbReference type="PROSITE" id="PS51808">
    <property type="entry name" value="CHCH"/>
    <property type="match status" value="1"/>
</dbReference>
<feature type="compositionally biased region" description="Basic and acidic residues" evidence="6">
    <location>
        <begin position="7"/>
        <end position="21"/>
    </location>
</feature>
<reference evidence="8" key="1">
    <citation type="submission" date="2025-08" db="UniProtKB">
        <authorList>
            <consortium name="RefSeq"/>
        </authorList>
    </citation>
    <scope>IDENTIFICATION</scope>
    <source>
        <tissue evidence="8">Whole sample</tissue>
    </source>
</reference>
<dbReference type="OrthoDB" id="1107506at2759"/>
<feature type="region of interest" description="Disordered" evidence="6">
    <location>
        <begin position="1"/>
        <end position="21"/>
    </location>
</feature>
<comment type="subcellular location">
    <subcellularLocation>
        <location evidence="1">Mitochondrion</location>
    </subcellularLocation>
</comment>
<dbReference type="GeneID" id="111121196"/>
<dbReference type="GO" id="GO:0045277">
    <property type="term" value="C:respiratory chain complex IV"/>
    <property type="evidence" value="ECO:0007669"/>
    <property type="project" value="InterPro"/>
</dbReference>
<protein>
    <recommendedName>
        <fullName evidence="4">Cytochrome c oxidase subunit 6B1</fullName>
    </recommendedName>
    <alternativeName>
        <fullName evidence="5">Cytochrome c oxidase subunit VIb isoform 1</fullName>
    </alternativeName>
</protein>
<dbReference type="PANTHER" id="PTHR11387">
    <property type="entry name" value="CYTOCHROME C OXIDASE SUBUNIT 6B"/>
    <property type="match status" value="1"/>
</dbReference>
<sequence>MSFIKEFSGKYPEHTHKNDPKGEELLSTAKFDARFQMCNQDKACWQNYVDYFRCIKKKGEDYEPCNWFKKQYQSLCPGFWTEKWDEQRENGVFPAKI</sequence>
<evidence type="ECO:0000256" key="6">
    <source>
        <dbReference type="SAM" id="MobiDB-lite"/>
    </source>
</evidence>
<dbReference type="CDD" id="cd00926">
    <property type="entry name" value="Cyt_c_Oxidase_VIb"/>
    <property type="match status" value="1"/>
</dbReference>
<dbReference type="InterPro" id="IPR003213">
    <property type="entry name" value="Cyt_c_oxidase_su6B"/>
</dbReference>
<organism evidence="7 8">
    <name type="scientific">Crassostrea virginica</name>
    <name type="common">Eastern oyster</name>
    <dbReference type="NCBI Taxonomy" id="6565"/>
    <lineage>
        <taxon>Eukaryota</taxon>
        <taxon>Metazoa</taxon>
        <taxon>Spiralia</taxon>
        <taxon>Lophotrochozoa</taxon>
        <taxon>Mollusca</taxon>
        <taxon>Bivalvia</taxon>
        <taxon>Autobranchia</taxon>
        <taxon>Pteriomorphia</taxon>
        <taxon>Ostreida</taxon>
        <taxon>Ostreoidea</taxon>
        <taxon>Ostreidae</taxon>
        <taxon>Crassostrea</taxon>
    </lineage>
</organism>
<keyword evidence="7" id="KW-1185">Reference proteome</keyword>
<evidence type="ECO:0000256" key="1">
    <source>
        <dbReference type="ARBA" id="ARBA00004173"/>
    </source>
</evidence>
<name>A0A8B8CQL3_CRAVI</name>
<evidence type="ECO:0000256" key="4">
    <source>
        <dbReference type="ARBA" id="ARBA00040060"/>
    </source>
</evidence>
<dbReference type="Pfam" id="PF02297">
    <property type="entry name" value="COX6B"/>
    <property type="match status" value="1"/>
</dbReference>
<dbReference type="FunFam" id="1.10.10.140:FF:000001">
    <property type="entry name" value="Cytochrome c oxidase subunit 6B1"/>
    <property type="match status" value="1"/>
</dbReference>
<dbReference type="AlphaFoldDB" id="A0A8B8CQL3"/>
<proteinExistence type="predicted"/>
<dbReference type="Gene3D" id="1.10.10.140">
    <property type="entry name" value="Cytochrome c oxidase, subunit VIb"/>
    <property type="match status" value="1"/>
</dbReference>
<dbReference type="GO" id="GO:0005739">
    <property type="term" value="C:mitochondrion"/>
    <property type="evidence" value="ECO:0007669"/>
    <property type="project" value="UniProtKB-SubCell"/>
</dbReference>
<evidence type="ECO:0000256" key="3">
    <source>
        <dbReference type="ARBA" id="ARBA00023157"/>
    </source>
</evidence>
<keyword evidence="3" id="KW-1015">Disulfide bond</keyword>
<evidence type="ECO:0000313" key="7">
    <source>
        <dbReference type="Proteomes" id="UP000694844"/>
    </source>
</evidence>
<dbReference type="KEGG" id="cvn:111121196"/>
<gene>
    <name evidence="8" type="primary">LOC111121196</name>
</gene>
<dbReference type="SUPFAM" id="SSF47694">
    <property type="entry name" value="Cytochrome c oxidase subunit h"/>
    <property type="match status" value="1"/>
</dbReference>
<evidence type="ECO:0000313" key="8">
    <source>
        <dbReference type="RefSeq" id="XP_022318060.1"/>
    </source>
</evidence>
<dbReference type="InterPro" id="IPR048280">
    <property type="entry name" value="COX6B-like"/>
</dbReference>
<dbReference type="RefSeq" id="XP_022318060.1">
    <property type="nucleotide sequence ID" value="XM_022462352.1"/>
</dbReference>
<evidence type="ECO:0000256" key="2">
    <source>
        <dbReference type="ARBA" id="ARBA00023128"/>
    </source>
</evidence>
<accession>A0A8B8CQL3</accession>
<dbReference type="InterPro" id="IPR036549">
    <property type="entry name" value="CX6/COA6-like_sf"/>
</dbReference>